<reference evidence="1" key="1">
    <citation type="journal article" date="2010" name="Science">
        <title>Plasticity of animal genome architecture unmasked by rapid evolution of a pelagic tunicate.</title>
        <authorList>
            <person name="Denoeud F."/>
            <person name="Henriet S."/>
            <person name="Mungpakdee S."/>
            <person name="Aury J.M."/>
            <person name="Da Silva C."/>
            <person name="Brinkmann H."/>
            <person name="Mikhaleva J."/>
            <person name="Olsen L.C."/>
            <person name="Jubin C."/>
            <person name="Canestro C."/>
            <person name="Bouquet J.M."/>
            <person name="Danks G."/>
            <person name="Poulain J."/>
            <person name="Campsteijn C."/>
            <person name="Adamski M."/>
            <person name="Cross I."/>
            <person name="Yadetie F."/>
            <person name="Muffato M."/>
            <person name="Louis A."/>
            <person name="Butcher S."/>
            <person name="Tsagkogeorga G."/>
            <person name="Konrad A."/>
            <person name="Singh S."/>
            <person name="Jensen M.F."/>
            <person name="Cong E.H."/>
            <person name="Eikeseth-Otteraa H."/>
            <person name="Noel B."/>
            <person name="Anthouard V."/>
            <person name="Porcel B.M."/>
            <person name="Kachouri-Lafond R."/>
            <person name="Nishino A."/>
            <person name="Ugolini M."/>
            <person name="Chourrout P."/>
            <person name="Nishida H."/>
            <person name="Aasland R."/>
            <person name="Huzurbazar S."/>
            <person name="Westhof E."/>
            <person name="Delsuc F."/>
            <person name="Lehrach H."/>
            <person name="Reinhardt R."/>
            <person name="Weissenbach J."/>
            <person name="Roy S.W."/>
            <person name="Artiguenave F."/>
            <person name="Postlethwait J.H."/>
            <person name="Manak J.R."/>
            <person name="Thompson E.M."/>
            <person name="Jaillon O."/>
            <person name="Du Pasquier L."/>
            <person name="Boudinot P."/>
            <person name="Liberles D.A."/>
            <person name="Volff J.N."/>
            <person name="Philippe H."/>
            <person name="Lenhard B."/>
            <person name="Roest Crollius H."/>
            <person name="Wincker P."/>
            <person name="Chourrout D."/>
        </authorList>
    </citation>
    <scope>NUCLEOTIDE SEQUENCE [LARGE SCALE GENOMIC DNA]</scope>
</reference>
<dbReference type="EMBL" id="FN656253">
    <property type="protein sequence ID" value="CBY41069.1"/>
    <property type="molecule type" value="Genomic_DNA"/>
</dbReference>
<sequence length="67" mass="7682">MVELSENQVTFLEFPTSDRKETLTIQHGLKGWYKRLRQRGLKAKSLEAHQFNSAESIGSKLLIIPNP</sequence>
<proteinExistence type="predicted"/>
<organism evidence="1">
    <name type="scientific">Oikopleura dioica</name>
    <name type="common">Tunicate</name>
    <dbReference type="NCBI Taxonomy" id="34765"/>
    <lineage>
        <taxon>Eukaryota</taxon>
        <taxon>Metazoa</taxon>
        <taxon>Chordata</taxon>
        <taxon>Tunicata</taxon>
        <taxon>Appendicularia</taxon>
        <taxon>Copelata</taxon>
        <taxon>Oikopleuridae</taxon>
        <taxon>Oikopleura</taxon>
    </lineage>
</organism>
<gene>
    <name evidence="1" type="ORF">GSOID_T00023117001</name>
</gene>
<name>E4Z041_OIKDI</name>
<dbReference type="AlphaFoldDB" id="E4Z041"/>
<accession>E4Z041</accession>
<feature type="non-terminal residue" evidence="1">
    <location>
        <position position="67"/>
    </location>
</feature>
<protein>
    <submittedName>
        <fullName evidence="1">Uncharacterized protein</fullName>
    </submittedName>
</protein>
<evidence type="ECO:0000313" key="1">
    <source>
        <dbReference type="EMBL" id="CBY41069.1"/>
    </source>
</evidence>
<dbReference type="Proteomes" id="UP000011014">
    <property type="component" value="Unassembled WGS sequence"/>
</dbReference>